<reference evidence="1 2" key="1">
    <citation type="journal article" date="2022" name="New Phytol.">
        <title>Ecological generalism drives hyperdiversity of secondary metabolite gene clusters in xylarialean endophytes.</title>
        <authorList>
            <person name="Franco M.E.E."/>
            <person name="Wisecaver J.H."/>
            <person name="Arnold A.E."/>
            <person name="Ju Y.M."/>
            <person name="Slot J.C."/>
            <person name="Ahrendt S."/>
            <person name="Moore L.P."/>
            <person name="Eastman K.E."/>
            <person name="Scott K."/>
            <person name="Konkel Z."/>
            <person name="Mondo S.J."/>
            <person name="Kuo A."/>
            <person name="Hayes R.D."/>
            <person name="Haridas S."/>
            <person name="Andreopoulos B."/>
            <person name="Riley R."/>
            <person name="LaButti K."/>
            <person name="Pangilinan J."/>
            <person name="Lipzen A."/>
            <person name="Amirebrahimi M."/>
            <person name="Yan J."/>
            <person name="Adam C."/>
            <person name="Keymanesh K."/>
            <person name="Ng V."/>
            <person name="Louie K."/>
            <person name="Northen T."/>
            <person name="Drula E."/>
            <person name="Henrissat B."/>
            <person name="Hsieh H.M."/>
            <person name="Youens-Clark K."/>
            <person name="Lutzoni F."/>
            <person name="Miadlikowska J."/>
            <person name="Eastwood D.C."/>
            <person name="Hamelin R.C."/>
            <person name="Grigoriev I.V."/>
            <person name="U'Ren J.M."/>
        </authorList>
    </citation>
    <scope>NUCLEOTIDE SEQUENCE [LARGE SCALE GENOMIC DNA]</scope>
    <source>
        <strain evidence="1 2">ER1909</strain>
    </source>
</reference>
<accession>A0ACC0CPG6</accession>
<name>A0ACC0CPG6_9PEZI</name>
<keyword evidence="2" id="KW-1185">Reference proteome</keyword>
<comment type="caution">
    <text evidence="1">The sequence shown here is derived from an EMBL/GenBank/DDBJ whole genome shotgun (WGS) entry which is preliminary data.</text>
</comment>
<dbReference type="Proteomes" id="UP001497680">
    <property type="component" value="Unassembled WGS sequence"/>
</dbReference>
<sequence>MLLETIVILATTWVITTIIDSFSRSKTGLPRVGTDPGPFGLRTWWARWKWYKHGHQNVIRTYEQSKDANYVIQTLMGDTVMLAPKFLNELNMLPESKLSSTAALVDGVMGQYTGVDILLRDHLTHDICRGPFTRNIPTFLPLMAEELHEAMREKLGQSSDEIVCVAYDLLFSFIHCISSLVFVGKTYCYDPVWTGAVTALPIDVEITKFLLLPLPTFIRRFVAPLIPQRNRIFRQRAAVRDLLFPDGGKIAAKEEPSVMKLLIESGKDTDPDSITARLLLLTAAALHTSSMAITHAIFDLCAMPEYVESLRSEAQAALAQDNGRWQLSAIKRLHRLDSFLKESQRVNQFTFLGFDRKVMSPVKLSDGKTVLPRGASIVIPGGPMSRDPTFYADPKRFDGLRFYRPDEDGTGSTNSQQDYVGIEPGNLSWGNGRFTCPGRWYAAAMIKLILANLLLSYDVSFPPGQTERPPNAKYDTEVHPDFAQKIVLKKREVA</sequence>
<protein>
    <submittedName>
        <fullName evidence="1">Cytochrome P450</fullName>
    </submittedName>
</protein>
<proteinExistence type="predicted"/>
<evidence type="ECO:0000313" key="1">
    <source>
        <dbReference type="EMBL" id="KAI6082363.1"/>
    </source>
</evidence>
<gene>
    <name evidence="1" type="ORF">F4821DRAFT_215828</name>
</gene>
<dbReference type="EMBL" id="MU394372">
    <property type="protein sequence ID" value="KAI6082363.1"/>
    <property type="molecule type" value="Genomic_DNA"/>
</dbReference>
<organism evidence="1 2">
    <name type="scientific">Hypoxylon rubiginosum</name>
    <dbReference type="NCBI Taxonomy" id="110542"/>
    <lineage>
        <taxon>Eukaryota</taxon>
        <taxon>Fungi</taxon>
        <taxon>Dikarya</taxon>
        <taxon>Ascomycota</taxon>
        <taxon>Pezizomycotina</taxon>
        <taxon>Sordariomycetes</taxon>
        <taxon>Xylariomycetidae</taxon>
        <taxon>Xylariales</taxon>
        <taxon>Hypoxylaceae</taxon>
        <taxon>Hypoxylon</taxon>
    </lineage>
</organism>
<evidence type="ECO:0000313" key="2">
    <source>
        <dbReference type="Proteomes" id="UP001497680"/>
    </source>
</evidence>